<reference evidence="13" key="2">
    <citation type="journal article" date="2023" name="Commun. Biol.">
        <title>Intrasexual cuticular hydrocarbon dimorphism in a wasp sheds light on hydrocarbon biosynthesis genes in Hymenoptera.</title>
        <authorList>
            <person name="Moris V.C."/>
            <person name="Podsiadlowski L."/>
            <person name="Martin S."/>
            <person name="Oeyen J.P."/>
            <person name="Donath A."/>
            <person name="Petersen M."/>
            <person name="Wilbrandt J."/>
            <person name="Misof B."/>
            <person name="Liedtke D."/>
            <person name="Thamm M."/>
            <person name="Scheiner R."/>
            <person name="Schmitt T."/>
            <person name="Niehuis O."/>
        </authorList>
    </citation>
    <scope>NUCLEOTIDE SEQUENCE</scope>
    <source>
        <strain evidence="13">GBR_01_08_01A</strain>
    </source>
</reference>
<evidence type="ECO:0000256" key="10">
    <source>
        <dbReference type="ARBA" id="ARBA00023128"/>
    </source>
</evidence>
<keyword evidence="10" id="KW-0496">Mitochondrion</keyword>
<evidence type="ECO:0000256" key="3">
    <source>
        <dbReference type="ARBA" id="ARBA00005923"/>
    </source>
</evidence>
<gene>
    <name evidence="13" type="ORF">KPH14_002587</name>
</gene>
<dbReference type="GO" id="GO:0045271">
    <property type="term" value="C:respiratory chain complex I"/>
    <property type="evidence" value="ECO:0007669"/>
    <property type="project" value="InterPro"/>
</dbReference>
<dbReference type="AlphaFoldDB" id="A0AAD9VLQ1"/>
<keyword evidence="12" id="KW-0812">Transmembrane</keyword>
<comment type="subcellular location">
    <subcellularLocation>
        <location evidence="2">Mitochondrion inner membrane</location>
        <topology evidence="2">Peripheral membrane protein</topology>
        <orientation evidence="2">Matrix side</orientation>
    </subcellularLocation>
</comment>
<evidence type="ECO:0000313" key="14">
    <source>
        <dbReference type="Proteomes" id="UP001258017"/>
    </source>
</evidence>
<keyword evidence="12" id="KW-1133">Transmembrane helix</keyword>
<dbReference type="Proteomes" id="UP001258017">
    <property type="component" value="Unassembled WGS sequence"/>
</dbReference>
<keyword evidence="6" id="KW-0679">Respiratory chain</keyword>
<evidence type="ECO:0008006" key="15">
    <source>
        <dbReference type="Google" id="ProtNLM"/>
    </source>
</evidence>
<name>A0AAD9VLQ1_9HYME</name>
<organism evidence="13 14">
    <name type="scientific">Odynerus spinipes</name>
    <dbReference type="NCBI Taxonomy" id="1348599"/>
    <lineage>
        <taxon>Eukaryota</taxon>
        <taxon>Metazoa</taxon>
        <taxon>Ecdysozoa</taxon>
        <taxon>Arthropoda</taxon>
        <taxon>Hexapoda</taxon>
        <taxon>Insecta</taxon>
        <taxon>Pterygota</taxon>
        <taxon>Neoptera</taxon>
        <taxon>Endopterygota</taxon>
        <taxon>Hymenoptera</taxon>
        <taxon>Apocrita</taxon>
        <taxon>Aculeata</taxon>
        <taxon>Vespoidea</taxon>
        <taxon>Vespidae</taxon>
        <taxon>Eumeninae</taxon>
        <taxon>Odynerus</taxon>
    </lineage>
</organism>
<keyword evidence="14" id="KW-1185">Reference proteome</keyword>
<feature type="transmembrane region" description="Helical" evidence="12">
    <location>
        <begin position="48"/>
        <end position="69"/>
    </location>
</feature>
<evidence type="ECO:0000256" key="9">
    <source>
        <dbReference type="ARBA" id="ARBA00022982"/>
    </source>
</evidence>
<keyword evidence="11 12" id="KW-0472">Membrane</keyword>
<dbReference type="PANTHER" id="PTHR15223:SF1">
    <property type="entry name" value="NADH DEHYDROGENASE [UBIQUINONE] 1 BETA SUBCOMPLEX SUBUNIT 2, MITOCHONDRIAL"/>
    <property type="match status" value="1"/>
</dbReference>
<keyword evidence="5" id="KW-0813">Transport</keyword>
<evidence type="ECO:0000256" key="2">
    <source>
        <dbReference type="ARBA" id="ARBA00004443"/>
    </source>
</evidence>
<keyword evidence="9" id="KW-0249">Electron transport</keyword>
<dbReference type="GO" id="GO:0005743">
    <property type="term" value="C:mitochondrial inner membrane"/>
    <property type="evidence" value="ECO:0007669"/>
    <property type="project" value="UniProtKB-SubCell"/>
</dbReference>
<comment type="similarity">
    <text evidence="3">Belongs to the complex I NDUFB2 subunit family.</text>
</comment>
<accession>A0AAD9VLQ1</accession>
<sequence length="98" mass="11821">MLISRGANLLNHISKHARRKNILTNNQPSRFSHEWIYRDTNLDTDKKWIIAAEIAGGFAWWWVLYRFWYDYQHITGHWKYPDVSEWTDAELGIPPDYN</sequence>
<dbReference type="PANTHER" id="PTHR15223">
    <property type="entry name" value="NADH-UBIQUINONE OXIDOREDUCTASE AGGG SUBUNIT"/>
    <property type="match status" value="1"/>
</dbReference>
<proteinExistence type="inferred from homology"/>
<dbReference type="InterPro" id="IPR026627">
    <property type="entry name" value="NDUFB2_animal"/>
</dbReference>
<dbReference type="GO" id="GO:0032981">
    <property type="term" value="P:mitochondrial respiratory chain complex I assembly"/>
    <property type="evidence" value="ECO:0007669"/>
    <property type="project" value="TreeGrafter"/>
</dbReference>
<evidence type="ECO:0000256" key="12">
    <source>
        <dbReference type="SAM" id="Phobius"/>
    </source>
</evidence>
<comment type="function">
    <text evidence="1">Accessory subunit of the mitochondrial membrane respiratory chain NADH dehydrogenase (Complex I), that is believed not to be involved in catalysis. Complex I functions in the transfer of electrons from NADH to the respiratory chain. The immediate electron acceptor for the enzyme is believed to be ubiquinone.</text>
</comment>
<keyword evidence="8" id="KW-0809">Transit peptide</keyword>
<keyword evidence="7" id="KW-0999">Mitochondrion inner membrane</keyword>
<protein>
    <recommendedName>
        <fullName evidence="15">NADH dehydrogenase [ubiquinone] 1 beta subcomplex subunit 2, mitochondrial</fullName>
    </recommendedName>
</protein>
<evidence type="ECO:0000256" key="4">
    <source>
        <dbReference type="ARBA" id="ARBA00011533"/>
    </source>
</evidence>
<evidence type="ECO:0000256" key="8">
    <source>
        <dbReference type="ARBA" id="ARBA00022946"/>
    </source>
</evidence>
<evidence type="ECO:0000313" key="13">
    <source>
        <dbReference type="EMBL" id="KAK2578312.1"/>
    </source>
</evidence>
<evidence type="ECO:0000256" key="1">
    <source>
        <dbReference type="ARBA" id="ARBA00003195"/>
    </source>
</evidence>
<evidence type="ECO:0000256" key="5">
    <source>
        <dbReference type="ARBA" id="ARBA00022448"/>
    </source>
</evidence>
<comment type="caution">
    <text evidence="13">The sequence shown here is derived from an EMBL/GenBank/DDBJ whole genome shotgun (WGS) entry which is preliminary data.</text>
</comment>
<dbReference type="Pfam" id="PF14813">
    <property type="entry name" value="NADH_B2"/>
    <property type="match status" value="1"/>
</dbReference>
<evidence type="ECO:0000256" key="11">
    <source>
        <dbReference type="ARBA" id="ARBA00023136"/>
    </source>
</evidence>
<evidence type="ECO:0000256" key="6">
    <source>
        <dbReference type="ARBA" id="ARBA00022660"/>
    </source>
</evidence>
<comment type="subunit">
    <text evidence="4">Complex I is composed of 45 different subunits.</text>
</comment>
<dbReference type="EMBL" id="JAIFRP010000438">
    <property type="protein sequence ID" value="KAK2578312.1"/>
    <property type="molecule type" value="Genomic_DNA"/>
</dbReference>
<evidence type="ECO:0000256" key="7">
    <source>
        <dbReference type="ARBA" id="ARBA00022792"/>
    </source>
</evidence>
<reference evidence="13" key="1">
    <citation type="submission" date="2021-08" db="EMBL/GenBank/DDBJ databases">
        <authorList>
            <person name="Misof B."/>
            <person name="Oliver O."/>
            <person name="Podsiadlowski L."/>
            <person name="Donath A."/>
            <person name="Peters R."/>
            <person name="Mayer C."/>
            <person name="Rust J."/>
            <person name="Gunkel S."/>
            <person name="Lesny P."/>
            <person name="Martin S."/>
            <person name="Oeyen J.P."/>
            <person name="Petersen M."/>
            <person name="Panagiotis P."/>
            <person name="Wilbrandt J."/>
            <person name="Tanja T."/>
        </authorList>
    </citation>
    <scope>NUCLEOTIDE SEQUENCE</scope>
    <source>
        <strain evidence="13">GBR_01_08_01A</strain>
        <tissue evidence="13">Thorax + abdomen</tissue>
    </source>
</reference>